<name>Q01NE7_SOLUE</name>
<dbReference type="InParanoid" id="Q01NE7"/>
<organism evidence="6">
    <name type="scientific">Solibacter usitatus (strain Ellin6076)</name>
    <dbReference type="NCBI Taxonomy" id="234267"/>
    <lineage>
        <taxon>Bacteria</taxon>
        <taxon>Pseudomonadati</taxon>
        <taxon>Acidobacteriota</taxon>
        <taxon>Terriglobia</taxon>
        <taxon>Bryobacterales</taxon>
        <taxon>Solibacteraceae</taxon>
        <taxon>Candidatus Solibacter</taxon>
    </lineage>
</organism>
<evidence type="ECO:0000256" key="2">
    <source>
        <dbReference type="ARBA" id="ARBA00022723"/>
    </source>
</evidence>
<dbReference type="AlphaFoldDB" id="Q01NE7"/>
<dbReference type="EMBL" id="CP000473">
    <property type="protein sequence ID" value="ABJ88823.1"/>
    <property type="molecule type" value="Genomic_DNA"/>
</dbReference>
<dbReference type="FunCoup" id="Q01NE7">
    <property type="interactions" value="533"/>
</dbReference>
<dbReference type="OrthoDB" id="9802248at2"/>
<dbReference type="STRING" id="234267.Acid_7929"/>
<dbReference type="Gene3D" id="3.60.15.10">
    <property type="entry name" value="Ribonuclease Z/Hydroxyacylglutathione hydrolase-like"/>
    <property type="match status" value="1"/>
</dbReference>
<keyword evidence="3" id="KW-0378">Hydrolase</keyword>
<keyword evidence="2" id="KW-0479">Metal-binding</keyword>
<dbReference type="Pfam" id="PF00753">
    <property type="entry name" value="Lactamase_B"/>
    <property type="match status" value="1"/>
</dbReference>
<evidence type="ECO:0000313" key="6">
    <source>
        <dbReference type="EMBL" id="ABJ88823.1"/>
    </source>
</evidence>
<dbReference type="CDD" id="cd06262">
    <property type="entry name" value="metallo-hydrolase-like_MBL-fold"/>
    <property type="match status" value="1"/>
</dbReference>
<dbReference type="SMART" id="SM00849">
    <property type="entry name" value="Lactamase_B"/>
    <property type="match status" value="1"/>
</dbReference>
<dbReference type="GO" id="GO:0016787">
    <property type="term" value="F:hydrolase activity"/>
    <property type="evidence" value="ECO:0007669"/>
    <property type="project" value="UniProtKB-KW"/>
</dbReference>
<dbReference type="KEGG" id="sus:Acid_7929"/>
<comment type="cofactor">
    <cofactor evidence="1">
        <name>Zn(2+)</name>
        <dbReference type="ChEBI" id="CHEBI:29105"/>
    </cofactor>
</comment>
<reference evidence="6" key="1">
    <citation type="submission" date="2006-10" db="EMBL/GenBank/DDBJ databases">
        <title>Complete sequence of Solibacter usitatus Ellin6076.</title>
        <authorList>
            <consortium name="US DOE Joint Genome Institute"/>
            <person name="Copeland A."/>
            <person name="Lucas S."/>
            <person name="Lapidus A."/>
            <person name="Barry K."/>
            <person name="Detter J.C."/>
            <person name="Glavina del Rio T."/>
            <person name="Hammon N."/>
            <person name="Israni S."/>
            <person name="Dalin E."/>
            <person name="Tice H."/>
            <person name="Pitluck S."/>
            <person name="Thompson L.S."/>
            <person name="Brettin T."/>
            <person name="Bruce D."/>
            <person name="Han C."/>
            <person name="Tapia R."/>
            <person name="Gilna P."/>
            <person name="Schmutz J."/>
            <person name="Larimer F."/>
            <person name="Land M."/>
            <person name="Hauser L."/>
            <person name="Kyrpides N."/>
            <person name="Mikhailova N."/>
            <person name="Janssen P.H."/>
            <person name="Kuske C.R."/>
            <person name="Richardson P."/>
        </authorList>
    </citation>
    <scope>NUCLEOTIDE SEQUENCE</scope>
    <source>
        <strain evidence="6">Ellin6076</strain>
    </source>
</reference>
<dbReference type="InterPro" id="IPR036866">
    <property type="entry name" value="RibonucZ/Hydroxyglut_hydro"/>
</dbReference>
<dbReference type="InterPro" id="IPR001279">
    <property type="entry name" value="Metallo-B-lactamas"/>
</dbReference>
<dbReference type="GO" id="GO:0046872">
    <property type="term" value="F:metal ion binding"/>
    <property type="evidence" value="ECO:0007669"/>
    <property type="project" value="UniProtKB-KW"/>
</dbReference>
<dbReference type="PANTHER" id="PTHR46233">
    <property type="entry name" value="HYDROXYACYLGLUTATHIONE HYDROLASE GLOC"/>
    <property type="match status" value="1"/>
</dbReference>
<gene>
    <name evidence="6" type="ordered locus">Acid_7929</name>
</gene>
<protein>
    <submittedName>
        <fullName evidence="6">Beta-lactamase domain protein</fullName>
    </submittedName>
</protein>
<feature type="domain" description="Metallo-beta-lactamase" evidence="5">
    <location>
        <begin position="12"/>
        <end position="191"/>
    </location>
</feature>
<dbReference type="HOGENOM" id="CLU_030571_5_3_0"/>
<sequence length="214" mass="23243">MIHEILPVGMLQCNCSIFGDEGTREAIVVDPGDEIESILAIVTRHGLTVKAIVITHAHIDHIAGAQQLKKATGAPVYMNQNDTELQRMLDVQATWLGMPTPQAVEIDVAAKDGDTLLLGSTELHVLHTPGHTQGSICLWMPGEGKLVAGDTLFRESIGRTDLPGGDGRQILQSIHDKLLPLPGETEVIPGHGDLTTLAHERQFNYFLKGMRQPQ</sequence>
<evidence type="ECO:0000256" key="3">
    <source>
        <dbReference type="ARBA" id="ARBA00022801"/>
    </source>
</evidence>
<dbReference type="SUPFAM" id="SSF56281">
    <property type="entry name" value="Metallo-hydrolase/oxidoreductase"/>
    <property type="match status" value="1"/>
</dbReference>
<proteinExistence type="predicted"/>
<dbReference type="PANTHER" id="PTHR46233:SF3">
    <property type="entry name" value="HYDROXYACYLGLUTATHIONE HYDROLASE GLOC"/>
    <property type="match status" value="1"/>
</dbReference>
<keyword evidence="4" id="KW-0862">Zinc</keyword>
<evidence type="ECO:0000256" key="4">
    <source>
        <dbReference type="ARBA" id="ARBA00022833"/>
    </source>
</evidence>
<dbReference type="eggNOG" id="COG0491">
    <property type="taxonomic scope" value="Bacteria"/>
</dbReference>
<accession>Q01NE7</accession>
<evidence type="ECO:0000259" key="5">
    <source>
        <dbReference type="SMART" id="SM00849"/>
    </source>
</evidence>
<dbReference type="InterPro" id="IPR051453">
    <property type="entry name" value="MBL_Glyoxalase_II"/>
</dbReference>
<evidence type="ECO:0000256" key="1">
    <source>
        <dbReference type="ARBA" id="ARBA00001947"/>
    </source>
</evidence>